<proteinExistence type="predicted"/>
<reference evidence="2 3" key="1">
    <citation type="journal article" date="2013" name="Genome Announc.">
        <title>Draft genome sequence of MKD8, a conjugal recipient Mycobacterium smegmatis strain.</title>
        <authorList>
            <person name="Gray T.A."/>
            <person name="Palumbo M.J."/>
            <person name="Derbyshire K.M."/>
        </authorList>
    </citation>
    <scope>NUCLEOTIDE SEQUENCE [LARGE SCALE GENOMIC DNA]</scope>
    <source>
        <strain evidence="2 3">MKD8</strain>
    </source>
</reference>
<feature type="compositionally biased region" description="Low complexity" evidence="1">
    <location>
        <begin position="38"/>
        <end position="54"/>
    </location>
</feature>
<gene>
    <name evidence="2" type="ORF">D806_007740</name>
</gene>
<name>A0A2U9PJ39_MYCSE</name>
<sequence length="97" mass="9788">MRVTLVRGRFRDVDVSPSSSLVCDRVRGGVRGADDSDVVSSPSDGGVSVPDGSAPSGGRPISVVSGGLVLVIVDVVDDVVLDVVDAYVGSTKSRGAC</sequence>
<dbReference type="AlphaFoldDB" id="A0A2U9PJ39"/>
<evidence type="ECO:0000313" key="2">
    <source>
        <dbReference type="EMBL" id="AWT51764.1"/>
    </source>
</evidence>
<evidence type="ECO:0000313" key="3">
    <source>
        <dbReference type="Proteomes" id="UP000011200"/>
    </source>
</evidence>
<reference evidence="3" key="2">
    <citation type="submission" date="2018-03" db="EMBL/GenBank/DDBJ databases">
        <authorList>
            <person name="Derbyshire K."/>
            <person name="Gray T.A."/>
            <person name="Champion M."/>
        </authorList>
    </citation>
    <scope>NUCLEOTIDE SEQUENCE [LARGE SCALE GENOMIC DNA]</scope>
    <source>
        <strain evidence="3">MKD8</strain>
    </source>
</reference>
<organism evidence="2 3">
    <name type="scientific">Mycolicibacterium smegmatis (strain MKD8)</name>
    <name type="common">Mycobacterium smegmatis</name>
    <dbReference type="NCBI Taxonomy" id="1214915"/>
    <lineage>
        <taxon>Bacteria</taxon>
        <taxon>Bacillati</taxon>
        <taxon>Actinomycetota</taxon>
        <taxon>Actinomycetes</taxon>
        <taxon>Mycobacteriales</taxon>
        <taxon>Mycobacteriaceae</taxon>
        <taxon>Mycolicibacterium</taxon>
    </lineage>
</organism>
<feature type="region of interest" description="Disordered" evidence="1">
    <location>
        <begin position="28"/>
        <end position="58"/>
    </location>
</feature>
<evidence type="ECO:0000256" key="1">
    <source>
        <dbReference type="SAM" id="MobiDB-lite"/>
    </source>
</evidence>
<dbReference type="EMBL" id="CP027541">
    <property type="protein sequence ID" value="AWT51764.1"/>
    <property type="molecule type" value="Genomic_DNA"/>
</dbReference>
<accession>A0A2U9PJ39</accession>
<dbReference type="Proteomes" id="UP000011200">
    <property type="component" value="Chromosome"/>
</dbReference>
<protein>
    <submittedName>
        <fullName evidence="2">Uncharacterized protein</fullName>
    </submittedName>
</protein>